<dbReference type="KEGG" id="fms:M1R53_05360"/>
<feature type="transmembrane region" description="Helical" evidence="1">
    <location>
        <begin position="39"/>
        <end position="63"/>
    </location>
</feature>
<sequence>MSSAARKLYDSPVYSQERTISKPLVKKNLKRRTKAKERVINVSFVRTVLCAIALGIVFTMLVFCADRVTRVQNSINHSNAEINRLKTTLIDETAKLESLKNAGAIEFEARTKLGMIYPNEAQILNINTNSKEEKEIDDKVIVSLDSDIDKNIEESERK</sequence>
<keyword evidence="1" id="KW-1133">Transmembrane helix</keyword>
<protein>
    <recommendedName>
        <fullName evidence="4">Cell division protein FtsL</fullName>
    </recommendedName>
</protein>
<organism evidence="2 3">
    <name type="scientific">Fenollaria massiliensis</name>
    <dbReference type="NCBI Taxonomy" id="938288"/>
    <lineage>
        <taxon>Bacteria</taxon>
        <taxon>Bacillati</taxon>
        <taxon>Bacillota</taxon>
        <taxon>Clostridia</taxon>
        <taxon>Eubacteriales</taxon>
        <taxon>Fenollaria</taxon>
    </lineage>
</organism>
<proteinExistence type="predicted"/>
<name>A0A9E7DIQ6_9FIRM</name>
<accession>A0A9E7DIQ6</accession>
<dbReference type="RefSeq" id="WP_249242259.1">
    <property type="nucleotide sequence ID" value="NZ_CP096649.1"/>
</dbReference>
<keyword evidence="3" id="KW-1185">Reference proteome</keyword>
<dbReference type="EMBL" id="CP096649">
    <property type="protein sequence ID" value="UQK58670.1"/>
    <property type="molecule type" value="Genomic_DNA"/>
</dbReference>
<reference evidence="2" key="1">
    <citation type="submission" date="2022-04" db="EMBL/GenBank/DDBJ databases">
        <title>Complete genome sequences of Ezakiella coagulans and Fenollaria massiliensis.</title>
        <authorList>
            <person name="France M.T."/>
            <person name="Clifford J."/>
            <person name="Narina S."/>
            <person name="Rutt L."/>
            <person name="Ravel J."/>
        </authorList>
    </citation>
    <scope>NUCLEOTIDE SEQUENCE</scope>
    <source>
        <strain evidence="2">C0061C2</strain>
    </source>
</reference>
<keyword evidence="1" id="KW-0812">Transmembrane</keyword>
<evidence type="ECO:0000313" key="3">
    <source>
        <dbReference type="Proteomes" id="UP000831151"/>
    </source>
</evidence>
<evidence type="ECO:0000313" key="2">
    <source>
        <dbReference type="EMBL" id="UQK58670.1"/>
    </source>
</evidence>
<dbReference type="AlphaFoldDB" id="A0A9E7DIQ6"/>
<evidence type="ECO:0008006" key="4">
    <source>
        <dbReference type="Google" id="ProtNLM"/>
    </source>
</evidence>
<dbReference type="Proteomes" id="UP000831151">
    <property type="component" value="Chromosome"/>
</dbReference>
<evidence type="ECO:0000256" key="1">
    <source>
        <dbReference type="SAM" id="Phobius"/>
    </source>
</evidence>
<gene>
    <name evidence="2" type="ORF">M1R53_05360</name>
</gene>
<keyword evidence="1" id="KW-0472">Membrane</keyword>